<dbReference type="EC" id="4.2.1.59" evidence="10"/>
<evidence type="ECO:0000256" key="3">
    <source>
        <dbReference type="ARBA" id="ARBA00009174"/>
    </source>
</evidence>
<comment type="function">
    <text evidence="9 10">Involved in unsaturated fatty acids biosynthesis. Catalyzes the dehydration of short chain beta-hydroxyacyl-ACPs and long chain saturated and unsaturated beta-hydroxyacyl-ACPs.</text>
</comment>
<dbReference type="GO" id="GO:0006633">
    <property type="term" value="P:fatty acid biosynthetic process"/>
    <property type="evidence" value="ECO:0007669"/>
    <property type="project" value="UniProtKB-UniRule"/>
</dbReference>
<comment type="subcellular location">
    <subcellularLocation>
        <location evidence="2 10">Cytoplasm</location>
    </subcellularLocation>
</comment>
<dbReference type="PANTHER" id="PTHR30272:SF1">
    <property type="entry name" value="3-HYDROXYACYL-[ACYL-CARRIER-PROTEIN] DEHYDRATASE"/>
    <property type="match status" value="1"/>
</dbReference>
<dbReference type="Proteomes" id="UP000219546">
    <property type="component" value="Unassembled WGS sequence"/>
</dbReference>
<name>A0A285CJ45_9BACI</name>
<keyword evidence="7 10" id="KW-0443">Lipid metabolism</keyword>
<reference evidence="11 12" key="1">
    <citation type="submission" date="2017-08" db="EMBL/GenBank/DDBJ databases">
        <authorList>
            <person name="de Groot N.N."/>
        </authorList>
    </citation>
    <scope>NUCLEOTIDE SEQUENCE [LARGE SCALE GENOMIC DNA]</scope>
    <source>
        <strain evidence="11 12">JC228</strain>
    </source>
</reference>
<evidence type="ECO:0000256" key="7">
    <source>
        <dbReference type="ARBA" id="ARBA00023098"/>
    </source>
</evidence>
<gene>
    <name evidence="10" type="primary">fabZ</name>
    <name evidence="11" type="ORF">SAMN05877753_101340</name>
</gene>
<sequence>MLNIEEIKEIIPHRYPFLLVDRILEVEEGKRAVGIKNVSANEEFFNGHFPEYAVMPGVLIVEALAQVGAVAMLKSEENRGRLAFFAGIDSCRFKRQVVPGDQLRLEVEMVRFRGAIGKGKGVATVDGEVACEVEIMFALGDKKA</sequence>
<dbReference type="FunFam" id="3.10.129.10:FF:000001">
    <property type="entry name" value="3-hydroxyacyl-[acyl-carrier-protein] dehydratase FabZ"/>
    <property type="match status" value="1"/>
</dbReference>
<dbReference type="OrthoDB" id="9772788at2"/>
<feature type="active site" evidence="10">
    <location>
        <position position="48"/>
    </location>
</feature>
<dbReference type="NCBIfam" id="TIGR01750">
    <property type="entry name" value="fabZ"/>
    <property type="match status" value="1"/>
</dbReference>
<keyword evidence="8 10" id="KW-0456">Lyase</keyword>
<dbReference type="AlphaFoldDB" id="A0A285CJ45"/>
<evidence type="ECO:0000256" key="8">
    <source>
        <dbReference type="ARBA" id="ARBA00023239"/>
    </source>
</evidence>
<keyword evidence="5 10" id="KW-0444">Lipid biosynthesis</keyword>
<evidence type="ECO:0000256" key="2">
    <source>
        <dbReference type="ARBA" id="ARBA00004496"/>
    </source>
</evidence>
<dbReference type="GO" id="GO:0005737">
    <property type="term" value="C:cytoplasm"/>
    <property type="evidence" value="ECO:0007669"/>
    <property type="project" value="UniProtKB-SubCell"/>
</dbReference>
<evidence type="ECO:0000313" key="12">
    <source>
        <dbReference type="Proteomes" id="UP000219546"/>
    </source>
</evidence>
<dbReference type="SUPFAM" id="SSF54637">
    <property type="entry name" value="Thioesterase/thiol ester dehydrase-isomerase"/>
    <property type="match status" value="1"/>
</dbReference>
<dbReference type="GO" id="GO:0009245">
    <property type="term" value="P:lipid A biosynthetic process"/>
    <property type="evidence" value="ECO:0007669"/>
    <property type="project" value="UniProtKB-UniRule"/>
</dbReference>
<dbReference type="InterPro" id="IPR010084">
    <property type="entry name" value="FabZ"/>
</dbReference>
<proteinExistence type="inferred from homology"/>
<dbReference type="GO" id="GO:0019171">
    <property type="term" value="F:(3R)-hydroxyacyl-[acyl-carrier-protein] dehydratase activity"/>
    <property type="evidence" value="ECO:0007669"/>
    <property type="project" value="UniProtKB-EC"/>
</dbReference>
<evidence type="ECO:0000256" key="4">
    <source>
        <dbReference type="ARBA" id="ARBA00022490"/>
    </source>
</evidence>
<organism evidence="11 12">
    <name type="scientific">Bacillus oleivorans</name>
    <dbReference type="NCBI Taxonomy" id="1448271"/>
    <lineage>
        <taxon>Bacteria</taxon>
        <taxon>Bacillati</taxon>
        <taxon>Bacillota</taxon>
        <taxon>Bacilli</taxon>
        <taxon>Bacillales</taxon>
        <taxon>Bacillaceae</taxon>
        <taxon>Bacillus</taxon>
    </lineage>
</organism>
<dbReference type="CDD" id="cd01288">
    <property type="entry name" value="FabZ"/>
    <property type="match status" value="1"/>
</dbReference>
<keyword evidence="6 10" id="KW-0441">Lipid A biosynthesis</keyword>
<dbReference type="GO" id="GO:0016020">
    <property type="term" value="C:membrane"/>
    <property type="evidence" value="ECO:0007669"/>
    <property type="project" value="GOC"/>
</dbReference>
<protein>
    <recommendedName>
        <fullName evidence="10">3-hydroxyacyl-[acyl-carrier-protein] dehydratase FabZ</fullName>
        <ecNumber evidence="10">4.2.1.59</ecNumber>
    </recommendedName>
    <alternativeName>
        <fullName evidence="10">(3R)-hydroxymyristoyl-[acyl-carrier-protein] dehydratase</fullName>
        <shortName evidence="10">(3R)-hydroxymyristoyl-ACP dehydrase</shortName>
    </alternativeName>
    <alternativeName>
        <fullName evidence="10">Beta-hydroxyacyl-ACP dehydratase</fullName>
    </alternativeName>
</protein>
<evidence type="ECO:0000313" key="11">
    <source>
        <dbReference type="EMBL" id="SNX67026.1"/>
    </source>
</evidence>
<comment type="similarity">
    <text evidence="3 10">Belongs to the thioester dehydratase family. FabZ subfamily.</text>
</comment>
<keyword evidence="4 10" id="KW-0963">Cytoplasm</keyword>
<dbReference type="Gene3D" id="3.10.129.10">
    <property type="entry name" value="Hotdog Thioesterase"/>
    <property type="match status" value="1"/>
</dbReference>
<evidence type="ECO:0000256" key="5">
    <source>
        <dbReference type="ARBA" id="ARBA00022516"/>
    </source>
</evidence>
<dbReference type="InterPro" id="IPR013114">
    <property type="entry name" value="FabA_FabZ"/>
</dbReference>
<evidence type="ECO:0000256" key="10">
    <source>
        <dbReference type="HAMAP-Rule" id="MF_00406"/>
    </source>
</evidence>
<dbReference type="PANTHER" id="PTHR30272">
    <property type="entry name" value="3-HYDROXYACYL-[ACYL-CARRIER-PROTEIN] DEHYDRATASE"/>
    <property type="match status" value="1"/>
</dbReference>
<evidence type="ECO:0000256" key="1">
    <source>
        <dbReference type="ARBA" id="ARBA00001055"/>
    </source>
</evidence>
<dbReference type="InterPro" id="IPR029069">
    <property type="entry name" value="HotDog_dom_sf"/>
</dbReference>
<dbReference type="RefSeq" id="WP_097156857.1">
    <property type="nucleotide sequence ID" value="NZ_JBEPMQ010000003.1"/>
</dbReference>
<dbReference type="EMBL" id="OAOP01000001">
    <property type="protein sequence ID" value="SNX67026.1"/>
    <property type="molecule type" value="Genomic_DNA"/>
</dbReference>
<evidence type="ECO:0000256" key="9">
    <source>
        <dbReference type="ARBA" id="ARBA00025049"/>
    </source>
</evidence>
<dbReference type="NCBIfam" id="NF000582">
    <property type="entry name" value="PRK00006.1"/>
    <property type="match status" value="1"/>
</dbReference>
<evidence type="ECO:0000256" key="6">
    <source>
        <dbReference type="ARBA" id="ARBA00022556"/>
    </source>
</evidence>
<dbReference type="HAMAP" id="MF_00406">
    <property type="entry name" value="FabZ"/>
    <property type="match status" value="1"/>
</dbReference>
<accession>A0A285CJ45</accession>
<dbReference type="Pfam" id="PF07977">
    <property type="entry name" value="FabA"/>
    <property type="match status" value="1"/>
</dbReference>
<keyword evidence="12" id="KW-1185">Reference proteome</keyword>
<comment type="catalytic activity">
    <reaction evidence="1 10">
        <text>a (3R)-hydroxyacyl-[ACP] = a (2E)-enoyl-[ACP] + H2O</text>
        <dbReference type="Rhea" id="RHEA:13097"/>
        <dbReference type="Rhea" id="RHEA-COMP:9925"/>
        <dbReference type="Rhea" id="RHEA-COMP:9945"/>
        <dbReference type="ChEBI" id="CHEBI:15377"/>
        <dbReference type="ChEBI" id="CHEBI:78784"/>
        <dbReference type="ChEBI" id="CHEBI:78827"/>
        <dbReference type="EC" id="4.2.1.59"/>
    </reaction>
</comment>